<feature type="transmembrane region" description="Helical" evidence="1">
    <location>
        <begin position="6"/>
        <end position="22"/>
    </location>
</feature>
<organism evidence="2 3">
    <name type="scientific">Mycolicibacterium novocastrense</name>
    <name type="common">Mycobacterium novocastrense</name>
    <dbReference type="NCBI Taxonomy" id="59813"/>
    <lineage>
        <taxon>Bacteria</taxon>
        <taxon>Bacillati</taxon>
        <taxon>Actinomycetota</taxon>
        <taxon>Actinomycetes</taxon>
        <taxon>Mycobacteriales</taxon>
        <taxon>Mycobacteriaceae</taxon>
        <taxon>Mycolicibacterium</taxon>
    </lineage>
</organism>
<evidence type="ECO:0000313" key="2">
    <source>
        <dbReference type="EMBL" id="GAT07679.1"/>
    </source>
</evidence>
<keyword evidence="3" id="KW-1185">Reference proteome</keyword>
<dbReference type="Proteomes" id="UP000069773">
    <property type="component" value="Unassembled WGS sequence"/>
</dbReference>
<gene>
    <name evidence="2" type="ORF">RMCN_0812</name>
</gene>
<dbReference type="EMBL" id="BCTA01000013">
    <property type="protein sequence ID" value="GAT07679.1"/>
    <property type="molecule type" value="Genomic_DNA"/>
</dbReference>
<keyword evidence="1" id="KW-0472">Membrane</keyword>
<feature type="transmembrane region" description="Helical" evidence="1">
    <location>
        <begin position="43"/>
        <end position="59"/>
    </location>
</feature>
<sequence length="175" mass="18393">MLEAGAICAVVLVGGACVVMLYRRRREALVTAALWDDMRPAEALTMAAGFFVGGVVMAFSDTAVWSKVVTLGSCAVLTVMLINRAAHAAASNAAVYADLRALADRVRNRTPALAGSKRPGDKWARALRGYGIDSIAFTCDGELAELILSDKAKHHAGQAADLLHVLSRDAAGGRL</sequence>
<accession>A0ABQ0KDV2</accession>
<protein>
    <submittedName>
        <fullName evidence="2">PAS/PAC sensor protein</fullName>
    </submittedName>
</protein>
<evidence type="ECO:0000313" key="3">
    <source>
        <dbReference type="Proteomes" id="UP000069773"/>
    </source>
</evidence>
<keyword evidence="1" id="KW-1133">Transmembrane helix</keyword>
<proteinExistence type="predicted"/>
<reference evidence="2 3" key="1">
    <citation type="journal article" date="2016" name="Genome Announc.">
        <title>Draft Genome Sequences of Five Rapidly Growing Mycobacterium Species, M. thermoresistibile, M. fortuitum subsp. acetamidolyticum, M. canariasense, M. brisbanense, and M. novocastrense.</title>
        <authorList>
            <person name="Katahira K."/>
            <person name="Ogura Y."/>
            <person name="Gotoh Y."/>
            <person name="Hayashi T."/>
        </authorList>
    </citation>
    <scope>NUCLEOTIDE SEQUENCE [LARGE SCALE GENOMIC DNA]</scope>
    <source>
        <strain evidence="2 3">JCM18114</strain>
    </source>
</reference>
<name>A0ABQ0KDV2_MYCNV</name>
<evidence type="ECO:0000256" key="1">
    <source>
        <dbReference type="SAM" id="Phobius"/>
    </source>
</evidence>
<comment type="caution">
    <text evidence="2">The sequence shown here is derived from an EMBL/GenBank/DDBJ whole genome shotgun (WGS) entry which is preliminary data.</text>
</comment>
<keyword evidence="1" id="KW-0812">Transmembrane</keyword>